<evidence type="ECO:0000313" key="3">
    <source>
        <dbReference type="Proteomes" id="UP000053464"/>
    </source>
</evidence>
<evidence type="ECO:0000259" key="1">
    <source>
        <dbReference type="Pfam" id="PF13480"/>
    </source>
</evidence>
<accession>A0A0G9N395</accession>
<dbReference type="InterPro" id="IPR038740">
    <property type="entry name" value="BioF2-like_GNAT_dom"/>
</dbReference>
<name>A0A0G9N395_9SPHN</name>
<dbReference type="Proteomes" id="UP000053464">
    <property type="component" value="Unassembled WGS sequence"/>
</dbReference>
<comment type="caution">
    <text evidence="2">The sequence shown here is derived from an EMBL/GenBank/DDBJ whole genome shotgun (WGS) entry which is preliminary data.</text>
</comment>
<feature type="domain" description="BioF2-like acetyltransferase" evidence="1">
    <location>
        <begin position="191"/>
        <end position="331"/>
    </location>
</feature>
<dbReference type="Pfam" id="PF13480">
    <property type="entry name" value="Acetyltransf_6"/>
    <property type="match status" value="1"/>
</dbReference>
<dbReference type="InterPro" id="IPR016181">
    <property type="entry name" value="Acyl_CoA_acyltransferase"/>
</dbReference>
<dbReference type="EMBL" id="LBHB01000001">
    <property type="protein sequence ID" value="KLE36013.1"/>
    <property type="molecule type" value="Genomic_DNA"/>
</dbReference>
<keyword evidence="3" id="KW-1185">Reference proteome</keyword>
<sequence length="380" mass="42269">MPAAGRVRVSAPQPRARVRDWHRLDRPDMVASWDALARWASEPNPFYESWYLLASLHALDPRGKVRLFTLEVDGQLAGLLPLRRATSYYGHPLPHWRGWAHANCFLGAPLVARGFERLFWHELLAWADRHAGLAPFLHLACVPARGPLHDALVDELAATGRAAATVRLEERAMLSGNLDAESYLEASLSTKKRKELRRQHRRLAEEGELTSEHRQDSDGLGEWIADFLALEKSGWKGRQGSALGCDPATAALFEQALHGAARQGRLDRLALRLDGRPIAMLASFVALPGAFSFKTAYDESLSRFSPGVLMQLEALTRRDPREVRWIDSCAAQDHPMIDHLWRERRPVASLSLGIGGPLHRAAFAAIARRETGRPPTGLSA</sequence>
<dbReference type="AlphaFoldDB" id="A0A0G9N395"/>
<dbReference type="SUPFAM" id="SSF55729">
    <property type="entry name" value="Acyl-CoA N-acyltransferases (Nat)"/>
    <property type="match status" value="1"/>
</dbReference>
<gene>
    <name evidence="2" type="ORF">AAW00_01265</name>
</gene>
<evidence type="ECO:0000313" key="2">
    <source>
        <dbReference type="EMBL" id="KLE36013.1"/>
    </source>
</evidence>
<dbReference type="STRING" id="1581420.AAW00_01265"/>
<dbReference type="PATRIC" id="fig|1581420.6.peg.256"/>
<organism evidence="2 3">
    <name type="scientific">Aurantiacibacter luteus</name>
    <dbReference type="NCBI Taxonomy" id="1581420"/>
    <lineage>
        <taxon>Bacteria</taxon>
        <taxon>Pseudomonadati</taxon>
        <taxon>Pseudomonadota</taxon>
        <taxon>Alphaproteobacteria</taxon>
        <taxon>Sphingomonadales</taxon>
        <taxon>Erythrobacteraceae</taxon>
        <taxon>Aurantiacibacter</taxon>
    </lineage>
</organism>
<reference evidence="2 3" key="1">
    <citation type="submission" date="2015-04" db="EMBL/GenBank/DDBJ databases">
        <title>The draft genome sequence of Erythrobacter luteus KA37.</title>
        <authorList>
            <person name="Zhuang L."/>
            <person name="Liu Y."/>
            <person name="Shao Z."/>
        </authorList>
    </citation>
    <scope>NUCLEOTIDE SEQUENCE [LARGE SCALE GENOMIC DNA]</scope>
    <source>
        <strain evidence="2 3">KA37</strain>
    </source>
</reference>
<proteinExistence type="predicted"/>
<protein>
    <submittedName>
        <fullName evidence="2">Cellulose biosynthesis protein CelD</fullName>
    </submittedName>
</protein>